<sequence>MSSSMLSSTAAHHVSPISPYTGAILIPRRKDSLRRTRKARVLPRAAIVEVRPQAVPAIKEVTTGGNNAVLFHRRDSSFRDRTIDMQAEARAMARAANASVYSPELLSSKYGSRPVKVLRRTLEIFVGLGSFGFTLWLDQLNGQLDQNRRLRAIQLREIFTRLGPTFVKIGQGLSTRPDLCPPEYLEELSELQDALPTFPDAEALSCIERELGLPLDSIYSSISPSPIAAASLGQVYKAQLKYSGQIVAVKVQRPGIEEAIGLDFYLIRGVGFLINRYVDIITSDVVALIDEFARRVYQELNYVQEGQNARRFKKLYADKADVLVPDIFWDYTSGKVLTMEWVDGVKLNEQEAIERQGLKVLDLVNTGIQCSLRQLLEYGYFHADPHPGNLLATPDGKLAFLDFGMMSETPEDARSAIIGHVVHMVNRDYEAMARDYYALDFLAPDVDVTPIVPALRNFFDDALNSTVSELNFKTLVDGLGAVLYQYPFNVPAYYALILRSLTVLEDPNPYLRDALIELLFKDGKFRWNRLENLLVQGKKDRDFTAKEALQPVLKLLLGPDGDELRNLVIKESVRVTEAVILGSMLDTYNSVPSPMRTLIFNGNATGPLRMSDAEQNSLMELRAQVFRIWGLLRDSDNFDPSFLQPLLQVLQEPEARSLGGSVISRITQRLAARLLQQTGAEPCFVMPLISYKEIARHFIGMFRWITVIGTFGCWTKGGDTLKNTPQFYNAFEYFVQGTLQTRESEHGQYQSKIGAVSAELEETKQSLQKAKEETHFMAYCLKSLQQELEHTKRELQQLKTSESVHKQPAAAFDPEIEEIKFIENARDVDVKTTGSEQGLECFFEKKRSVKFASPPSLTKVITSKDVGEVTEPNSKKKKKRKPLIPFMGGLFFKKKGGQEGESPSSRGF</sequence>
<comment type="caution">
    <text evidence="1">The sequence shown here is derived from an EMBL/GenBank/DDBJ whole genome shotgun (WGS) entry which is preliminary data.</text>
</comment>
<proteinExistence type="predicted"/>
<keyword evidence="2" id="KW-1185">Reference proteome</keyword>
<evidence type="ECO:0000313" key="1">
    <source>
        <dbReference type="EMBL" id="KAH7849999.1"/>
    </source>
</evidence>
<dbReference type="EMBL" id="CM037157">
    <property type="protein sequence ID" value="KAH7849999.1"/>
    <property type="molecule type" value="Genomic_DNA"/>
</dbReference>
<organism evidence="1 2">
    <name type="scientific">Vaccinium darrowii</name>
    <dbReference type="NCBI Taxonomy" id="229202"/>
    <lineage>
        <taxon>Eukaryota</taxon>
        <taxon>Viridiplantae</taxon>
        <taxon>Streptophyta</taxon>
        <taxon>Embryophyta</taxon>
        <taxon>Tracheophyta</taxon>
        <taxon>Spermatophyta</taxon>
        <taxon>Magnoliopsida</taxon>
        <taxon>eudicotyledons</taxon>
        <taxon>Gunneridae</taxon>
        <taxon>Pentapetalae</taxon>
        <taxon>asterids</taxon>
        <taxon>Ericales</taxon>
        <taxon>Ericaceae</taxon>
        <taxon>Vaccinioideae</taxon>
        <taxon>Vaccinieae</taxon>
        <taxon>Vaccinium</taxon>
    </lineage>
</organism>
<evidence type="ECO:0000313" key="2">
    <source>
        <dbReference type="Proteomes" id="UP000828048"/>
    </source>
</evidence>
<protein>
    <submittedName>
        <fullName evidence="1">Uncharacterized protein</fullName>
    </submittedName>
</protein>
<reference evidence="1 2" key="1">
    <citation type="journal article" date="2021" name="Hortic Res">
        <title>High-quality reference genome and annotation aids understanding of berry development for evergreen blueberry (Vaccinium darrowii).</title>
        <authorList>
            <person name="Yu J."/>
            <person name="Hulse-Kemp A.M."/>
            <person name="Babiker E."/>
            <person name="Staton M."/>
        </authorList>
    </citation>
    <scope>NUCLEOTIDE SEQUENCE [LARGE SCALE GENOMIC DNA]</scope>
    <source>
        <strain evidence="2">cv. NJ 8807/NJ 8810</strain>
        <tissue evidence="1">Young leaf</tissue>
    </source>
</reference>
<name>A0ACB7YAB9_9ERIC</name>
<accession>A0ACB7YAB9</accession>
<gene>
    <name evidence="1" type="ORF">Vadar_026367</name>
</gene>
<dbReference type="Proteomes" id="UP000828048">
    <property type="component" value="Chromosome 7"/>
</dbReference>